<name>A0A017TAF5_9BACT</name>
<sequence>MMEGCDVARQEHALVRRALMGVAALALTLSGMGCNVLSKLGPANCDRSIDANPPIPYTEGTVEAGVYMSATWDLDAPKAAQELLYFPGGMRYEIAHHLGEVPRWWTAYLSFDRYGSDTESLAIAAGNQVEVRDVDDTVITLVNATCSEYWLLLVAGGADTTPPDDLPDEE</sequence>
<evidence type="ECO:0000313" key="1">
    <source>
        <dbReference type="EMBL" id="EYF05566.1"/>
    </source>
</evidence>
<dbReference type="STRING" id="1192034.CAP_3114"/>
<dbReference type="OrthoDB" id="5523810at2"/>
<organism evidence="1 2">
    <name type="scientific">Chondromyces apiculatus DSM 436</name>
    <dbReference type="NCBI Taxonomy" id="1192034"/>
    <lineage>
        <taxon>Bacteria</taxon>
        <taxon>Pseudomonadati</taxon>
        <taxon>Myxococcota</taxon>
        <taxon>Polyangia</taxon>
        <taxon>Polyangiales</taxon>
        <taxon>Polyangiaceae</taxon>
        <taxon>Chondromyces</taxon>
    </lineage>
</organism>
<dbReference type="EMBL" id="ASRX01000022">
    <property type="protein sequence ID" value="EYF05566.1"/>
    <property type="molecule type" value="Genomic_DNA"/>
</dbReference>
<dbReference type="AlphaFoldDB" id="A0A017TAF5"/>
<gene>
    <name evidence="1" type="ORF">CAP_3114</name>
</gene>
<accession>A0A017TAF5</accession>
<protein>
    <submittedName>
        <fullName evidence="1">Uncharacterized protein</fullName>
    </submittedName>
</protein>
<evidence type="ECO:0000313" key="2">
    <source>
        <dbReference type="Proteomes" id="UP000019678"/>
    </source>
</evidence>
<comment type="caution">
    <text evidence="1">The sequence shown here is derived from an EMBL/GenBank/DDBJ whole genome shotgun (WGS) entry which is preliminary data.</text>
</comment>
<proteinExistence type="predicted"/>
<dbReference type="Proteomes" id="UP000019678">
    <property type="component" value="Unassembled WGS sequence"/>
</dbReference>
<reference evidence="1 2" key="1">
    <citation type="submission" date="2013-05" db="EMBL/GenBank/DDBJ databases">
        <title>Genome assembly of Chondromyces apiculatus DSM 436.</title>
        <authorList>
            <person name="Sharma G."/>
            <person name="Khatri I."/>
            <person name="Kaur C."/>
            <person name="Mayilraj S."/>
            <person name="Subramanian S."/>
        </authorList>
    </citation>
    <scope>NUCLEOTIDE SEQUENCE [LARGE SCALE GENOMIC DNA]</scope>
    <source>
        <strain evidence="1 2">DSM 436</strain>
    </source>
</reference>
<keyword evidence="2" id="KW-1185">Reference proteome</keyword>